<keyword evidence="5" id="KW-1185">Reference proteome</keyword>
<protein>
    <submittedName>
        <fullName evidence="4">Transglycosylase SLT domain-containing protein</fullName>
    </submittedName>
</protein>
<sequence length="191" mass="20708">MRVTFLFGAAFSVFFLGLVPAAMAEVLPKMRWDHVPEAANWTNAALVSVEKYDSKLAAQVPRDIETWCPGYETASMDDRRAFWVGVMSAVAKYESGYNARAAGAGRYYGLMQISTQTANAYRCEANTGSELKSGAANLECAVKIIARQVGRDGMVSGKGNRGVARDWGPMSKSRVRADIAAWTAKQAYCAG</sequence>
<gene>
    <name evidence="4" type="ORF">ACFOGH_01205</name>
</gene>
<reference evidence="5" key="1">
    <citation type="journal article" date="2019" name="Int. J. Syst. Evol. Microbiol.">
        <title>The Global Catalogue of Microorganisms (GCM) 10K type strain sequencing project: providing services to taxonomists for standard genome sequencing and annotation.</title>
        <authorList>
            <consortium name="The Broad Institute Genomics Platform"/>
            <consortium name="The Broad Institute Genome Sequencing Center for Infectious Disease"/>
            <person name="Wu L."/>
            <person name="Ma J."/>
        </authorList>
    </citation>
    <scope>NUCLEOTIDE SEQUENCE [LARGE SCALE GENOMIC DNA]</scope>
    <source>
        <strain evidence="5">KCTC 52039</strain>
    </source>
</reference>
<dbReference type="RefSeq" id="WP_380071231.1">
    <property type="nucleotide sequence ID" value="NZ_JBHRTO010000001.1"/>
</dbReference>
<dbReference type="Gene3D" id="1.10.530.10">
    <property type="match status" value="1"/>
</dbReference>
<name>A0ABV7IZQ3_9RHOB</name>
<dbReference type="SUPFAM" id="SSF53955">
    <property type="entry name" value="Lysozyme-like"/>
    <property type="match status" value="1"/>
</dbReference>
<evidence type="ECO:0000313" key="5">
    <source>
        <dbReference type="Proteomes" id="UP001595547"/>
    </source>
</evidence>
<accession>A0ABV7IZQ3</accession>
<keyword evidence="2" id="KW-0732">Signal</keyword>
<organism evidence="4 5">
    <name type="scientific">Cypionkella sinensis</name>
    <dbReference type="NCBI Taxonomy" id="1756043"/>
    <lineage>
        <taxon>Bacteria</taxon>
        <taxon>Pseudomonadati</taxon>
        <taxon>Pseudomonadota</taxon>
        <taxon>Alphaproteobacteria</taxon>
        <taxon>Rhodobacterales</taxon>
        <taxon>Paracoccaceae</taxon>
        <taxon>Cypionkella</taxon>
    </lineage>
</organism>
<feature type="chain" id="PRO_5047145415" evidence="2">
    <location>
        <begin position="25"/>
        <end position="191"/>
    </location>
</feature>
<evidence type="ECO:0000256" key="1">
    <source>
        <dbReference type="ARBA" id="ARBA00009387"/>
    </source>
</evidence>
<evidence type="ECO:0000256" key="2">
    <source>
        <dbReference type="SAM" id="SignalP"/>
    </source>
</evidence>
<dbReference type="Proteomes" id="UP001595547">
    <property type="component" value="Unassembled WGS sequence"/>
</dbReference>
<comment type="caution">
    <text evidence="4">The sequence shown here is derived from an EMBL/GenBank/DDBJ whole genome shotgun (WGS) entry which is preliminary data.</text>
</comment>
<dbReference type="Pfam" id="PF01464">
    <property type="entry name" value="SLT"/>
    <property type="match status" value="1"/>
</dbReference>
<dbReference type="EMBL" id="JBHRTO010000001">
    <property type="protein sequence ID" value="MFC3179593.1"/>
    <property type="molecule type" value="Genomic_DNA"/>
</dbReference>
<dbReference type="InterPro" id="IPR008258">
    <property type="entry name" value="Transglycosylase_SLT_dom_1"/>
</dbReference>
<feature type="signal peptide" evidence="2">
    <location>
        <begin position="1"/>
        <end position="24"/>
    </location>
</feature>
<evidence type="ECO:0000259" key="3">
    <source>
        <dbReference type="Pfam" id="PF01464"/>
    </source>
</evidence>
<evidence type="ECO:0000313" key="4">
    <source>
        <dbReference type="EMBL" id="MFC3179593.1"/>
    </source>
</evidence>
<dbReference type="InterPro" id="IPR023346">
    <property type="entry name" value="Lysozyme-like_dom_sf"/>
</dbReference>
<comment type="similarity">
    <text evidence="1">Belongs to the virb1 family.</text>
</comment>
<feature type="domain" description="Transglycosylase SLT" evidence="3">
    <location>
        <begin position="81"/>
        <end position="150"/>
    </location>
</feature>
<proteinExistence type="inferred from homology"/>